<dbReference type="GO" id="GO:0045747">
    <property type="term" value="P:positive regulation of Notch signaling pathway"/>
    <property type="evidence" value="ECO:0007669"/>
    <property type="project" value="TreeGrafter"/>
</dbReference>
<evidence type="ECO:0000256" key="1">
    <source>
        <dbReference type="SAM" id="SignalP"/>
    </source>
</evidence>
<dbReference type="GO" id="GO:0005112">
    <property type="term" value="F:Notch binding"/>
    <property type="evidence" value="ECO:0007669"/>
    <property type="project" value="TreeGrafter"/>
</dbReference>
<dbReference type="PANTHER" id="PTHR35015">
    <property type="entry name" value="PROTEIN CBR-OSM-7-RELATED"/>
    <property type="match status" value="1"/>
</dbReference>
<sequence length="210" mass="24777">MNMSLLVLILIANFLVTTCQRQHAPGFLGMTKEEEEEVIGSSHESFMDRPRFSDKGEYCAMYRTHYEYFCHGIWTVEKLISHQNHFSRIKQFCPTYTHNCITPIIQKPKRKHRRHRHRHHPRTIRSSSYGTEILDELAVPCTPECDSRMYPHCTQECKCDHDYPTMQRFCNPPALPLFLNTCRNAEFASAQAERPPRSPFFEARYLSYTQ</sequence>
<protein>
    <submittedName>
        <fullName evidence="2">Uncharacterized protein</fullName>
    </submittedName>
</protein>
<dbReference type="AlphaFoldDB" id="A0AAN8IPR0"/>
<proteinExistence type="predicted"/>
<dbReference type="Proteomes" id="UP001331761">
    <property type="component" value="Unassembled WGS sequence"/>
</dbReference>
<evidence type="ECO:0000313" key="2">
    <source>
        <dbReference type="EMBL" id="KAK5981301.1"/>
    </source>
</evidence>
<organism evidence="2 3">
    <name type="scientific">Trichostrongylus colubriformis</name>
    <name type="common">Black scour worm</name>
    <dbReference type="NCBI Taxonomy" id="6319"/>
    <lineage>
        <taxon>Eukaryota</taxon>
        <taxon>Metazoa</taxon>
        <taxon>Ecdysozoa</taxon>
        <taxon>Nematoda</taxon>
        <taxon>Chromadorea</taxon>
        <taxon>Rhabditida</taxon>
        <taxon>Rhabditina</taxon>
        <taxon>Rhabditomorpha</taxon>
        <taxon>Strongyloidea</taxon>
        <taxon>Trichostrongylidae</taxon>
        <taxon>Trichostrongylus</taxon>
    </lineage>
</organism>
<feature type="chain" id="PRO_5042885808" evidence="1">
    <location>
        <begin position="22"/>
        <end position="210"/>
    </location>
</feature>
<feature type="signal peptide" evidence="1">
    <location>
        <begin position="1"/>
        <end position="21"/>
    </location>
</feature>
<dbReference type="InterPro" id="IPR053124">
    <property type="entry name" value="Notch_signaling_modulators"/>
</dbReference>
<name>A0AAN8IPR0_TRICO</name>
<accession>A0AAN8IPR0</accession>
<keyword evidence="1" id="KW-0732">Signal</keyword>
<dbReference type="GO" id="GO:0005615">
    <property type="term" value="C:extracellular space"/>
    <property type="evidence" value="ECO:0007669"/>
    <property type="project" value="TreeGrafter"/>
</dbReference>
<keyword evidence="3" id="KW-1185">Reference proteome</keyword>
<dbReference type="EMBL" id="WIXE01006416">
    <property type="protein sequence ID" value="KAK5981301.1"/>
    <property type="molecule type" value="Genomic_DNA"/>
</dbReference>
<reference evidence="2 3" key="1">
    <citation type="submission" date="2019-10" db="EMBL/GenBank/DDBJ databases">
        <title>Assembly and Annotation for the nematode Trichostrongylus colubriformis.</title>
        <authorList>
            <person name="Martin J."/>
        </authorList>
    </citation>
    <scope>NUCLEOTIDE SEQUENCE [LARGE SCALE GENOMIC DNA]</scope>
    <source>
        <strain evidence="2">G859</strain>
        <tissue evidence="2">Whole worm</tissue>
    </source>
</reference>
<dbReference type="PANTHER" id="PTHR35015:SF2">
    <property type="entry name" value="DELTA AND OSM-11 HOMOLOG PROTEIN 1"/>
    <property type="match status" value="1"/>
</dbReference>
<comment type="caution">
    <text evidence="2">The sequence shown here is derived from an EMBL/GenBank/DDBJ whole genome shotgun (WGS) entry which is preliminary data.</text>
</comment>
<gene>
    <name evidence="2" type="ORF">GCK32_005537</name>
</gene>
<evidence type="ECO:0000313" key="3">
    <source>
        <dbReference type="Proteomes" id="UP001331761"/>
    </source>
</evidence>